<name>A0ABW9K7D2_9FLAO</name>
<evidence type="ECO:0000259" key="2">
    <source>
        <dbReference type="PROSITE" id="PS51352"/>
    </source>
</evidence>
<keyword evidence="4" id="KW-1185">Reference proteome</keyword>
<dbReference type="SUPFAM" id="SSF52833">
    <property type="entry name" value="Thioredoxin-like"/>
    <property type="match status" value="1"/>
</dbReference>
<dbReference type="PANTHER" id="PTHR42852">
    <property type="entry name" value="THIOL:DISULFIDE INTERCHANGE PROTEIN DSBE"/>
    <property type="match status" value="1"/>
</dbReference>
<dbReference type="InterPro" id="IPR036249">
    <property type="entry name" value="Thioredoxin-like_sf"/>
</dbReference>
<dbReference type="InterPro" id="IPR050553">
    <property type="entry name" value="Thioredoxin_ResA/DsbE_sf"/>
</dbReference>
<organism evidence="3 4">
    <name type="scientific">Chryseobacterium kwangjuense</name>
    <dbReference type="NCBI Taxonomy" id="267125"/>
    <lineage>
        <taxon>Bacteria</taxon>
        <taxon>Pseudomonadati</taxon>
        <taxon>Bacteroidota</taxon>
        <taxon>Flavobacteriia</taxon>
        <taxon>Flavobacteriales</taxon>
        <taxon>Weeksellaceae</taxon>
        <taxon>Chryseobacterium group</taxon>
        <taxon>Chryseobacterium</taxon>
    </lineage>
</organism>
<dbReference type="CDD" id="cd02966">
    <property type="entry name" value="TlpA_like_family"/>
    <property type="match status" value="1"/>
</dbReference>
<dbReference type="PANTHER" id="PTHR42852:SF13">
    <property type="entry name" value="PROTEIN DIPZ"/>
    <property type="match status" value="1"/>
</dbReference>
<dbReference type="Pfam" id="PF00578">
    <property type="entry name" value="AhpC-TSA"/>
    <property type="match status" value="1"/>
</dbReference>
<protein>
    <submittedName>
        <fullName evidence="3">TlpA family protein disulfide reductase</fullName>
    </submittedName>
</protein>
<evidence type="ECO:0000313" key="4">
    <source>
        <dbReference type="Proteomes" id="UP001634154"/>
    </source>
</evidence>
<feature type="domain" description="Thioredoxin" evidence="2">
    <location>
        <begin position="113"/>
        <end position="251"/>
    </location>
</feature>
<dbReference type="RefSeq" id="WP_409357509.1">
    <property type="nucleotide sequence ID" value="NZ_JBJXVJ010000003.1"/>
</dbReference>
<comment type="caution">
    <text evidence="3">The sequence shown here is derived from an EMBL/GenBank/DDBJ whole genome shotgun (WGS) entry which is preliminary data.</text>
</comment>
<dbReference type="PROSITE" id="PS51352">
    <property type="entry name" value="THIOREDOXIN_2"/>
    <property type="match status" value="1"/>
</dbReference>
<feature type="signal peptide" evidence="1">
    <location>
        <begin position="1"/>
        <end position="23"/>
    </location>
</feature>
<sequence>MKLNNKLKVILFTIAMLPVHFMAQSSSEDVLKGLKKSEKPVRQFDGESIPIYLSGGKRVQGMEMMEAIQSGNYTPEQYEDENGNVKAILFRKLTEKEIADNKEDARKEMAEKKVEIKPAKDFSVTDIHGKSYNLKDLKGKIVVLNFWFTKCKPCLIEIPELNKLVDKYSQKDVVFLGITFDNKKVLQNFLPKKEFKYHIIPNAKSTISKYQISSYPTHIVIDKNSNIVFSSNGLDPDTVTKIDYNIDKLIH</sequence>
<proteinExistence type="predicted"/>
<dbReference type="Proteomes" id="UP001634154">
    <property type="component" value="Unassembled WGS sequence"/>
</dbReference>
<gene>
    <name evidence="3" type="ORF">ACKW6Q_16675</name>
</gene>
<dbReference type="Gene3D" id="3.40.30.10">
    <property type="entry name" value="Glutaredoxin"/>
    <property type="match status" value="1"/>
</dbReference>
<evidence type="ECO:0000256" key="1">
    <source>
        <dbReference type="SAM" id="SignalP"/>
    </source>
</evidence>
<evidence type="ECO:0000313" key="3">
    <source>
        <dbReference type="EMBL" id="MFN1218601.1"/>
    </source>
</evidence>
<dbReference type="EMBL" id="JBJXVJ010000003">
    <property type="protein sequence ID" value="MFN1218601.1"/>
    <property type="molecule type" value="Genomic_DNA"/>
</dbReference>
<keyword evidence="1" id="KW-0732">Signal</keyword>
<dbReference type="InterPro" id="IPR000866">
    <property type="entry name" value="AhpC/TSA"/>
</dbReference>
<dbReference type="InterPro" id="IPR013766">
    <property type="entry name" value="Thioredoxin_domain"/>
</dbReference>
<feature type="chain" id="PRO_5046363707" evidence="1">
    <location>
        <begin position="24"/>
        <end position="251"/>
    </location>
</feature>
<reference evidence="3 4" key="1">
    <citation type="submission" date="2024-12" db="EMBL/GenBank/DDBJ databases">
        <title>Draft genome sequence of Chryseobacterium kwangjuense AG447.</title>
        <authorList>
            <person name="Cheptsov V.S."/>
            <person name="Belov A."/>
            <person name="Zavarzina A.G."/>
        </authorList>
    </citation>
    <scope>NUCLEOTIDE SEQUENCE [LARGE SCALE GENOMIC DNA]</scope>
    <source>
        <strain evidence="3 4">AG447</strain>
    </source>
</reference>
<accession>A0ABW9K7D2</accession>